<evidence type="ECO:0000313" key="3">
    <source>
        <dbReference type="Proteomes" id="UP000288805"/>
    </source>
</evidence>
<gene>
    <name evidence="2" type="ORF">CK203_025157</name>
</gene>
<dbReference type="EMBL" id="QGNW01000045">
    <property type="protein sequence ID" value="RVX07562.1"/>
    <property type="molecule type" value="Genomic_DNA"/>
</dbReference>
<keyword evidence="1" id="KW-0472">Membrane</keyword>
<feature type="transmembrane region" description="Helical" evidence="1">
    <location>
        <begin position="71"/>
        <end position="98"/>
    </location>
</feature>
<evidence type="ECO:0000256" key="1">
    <source>
        <dbReference type="SAM" id="Phobius"/>
    </source>
</evidence>
<accession>A0A438JF36</accession>
<dbReference type="Proteomes" id="UP000288805">
    <property type="component" value="Unassembled WGS sequence"/>
</dbReference>
<name>A0A438JF36_VITVI</name>
<organism evidence="2 3">
    <name type="scientific">Vitis vinifera</name>
    <name type="common">Grape</name>
    <dbReference type="NCBI Taxonomy" id="29760"/>
    <lineage>
        <taxon>Eukaryota</taxon>
        <taxon>Viridiplantae</taxon>
        <taxon>Streptophyta</taxon>
        <taxon>Embryophyta</taxon>
        <taxon>Tracheophyta</taxon>
        <taxon>Spermatophyta</taxon>
        <taxon>Magnoliopsida</taxon>
        <taxon>eudicotyledons</taxon>
        <taxon>Gunneridae</taxon>
        <taxon>Pentapetalae</taxon>
        <taxon>rosids</taxon>
        <taxon>Vitales</taxon>
        <taxon>Vitaceae</taxon>
        <taxon>Viteae</taxon>
        <taxon>Vitis</taxon>
    </lineage>
</organism>
<reference evidence="2 3" key="1">
    <citation type="journal article" date="2018" name="PLoS Genet.">
        <title>Population sequencing reveals clonal diversity and ancestral inbreeding in the grapevine cultivar Chardonnay.</title>
        <authorList>
            <person name="Roach M.J."/>
            <person name="Johnson D.L."/>
            <person name="Bohlmann J."/>
            <person name="van Vuuren H.J."/>
            <person name="Jones S.J."/>
            <person name="Pretorius I.S."/>
            <person name="Schmidt S.A."/>
            <person name="Borneman A.R."/>
        </authorList>
    </citation>
    <scope>NUCLEOTIDE SEQUENCE [LARGE SCALE GENOMIC DNA]</scope>
    <source>
        <strain evidence="3">cv. Chardonnay</strain>
        <tissue evidence="2">Leaf</tissue>
    </source>
</reference>
<keyword evidence="1" id="KW-0812">Transmembrane</keyword>
<protein>
    <submittedName>
        <fullName evidence="2">Uncharacterized protein</fullName>
    </submittedName>
</protein>
<keyword evidence="1" id="KW-1133">Transmembrane helix</keyword>
<comment type="caution">
    <text evidence="2">The sequence shown here is derived from an EMBL/GenBank/DDBJ whole genome shotgun (WGS) entry which is preliminary data.</text>
</comment>
<dbReference type="AlphaFoldDB" id="A0A438JF36"/>
<sequence length="187" mass="21518">MKMKMEKWLIQQMGKTTNGAPHFTKARALGAPRASGSRTTLRLEEFVYAIRQASSLISSTWRSAHFLGESLVIMLPWMWTTIGEAVIGALVLIVLGVLDDSFTVRETLLRWHGSFIGRKGKKVWRAMPLCLFWTIWKERNRRSFENVELSVQRLKSLFLCSLFSWANLFIEHSSMSFADFINWLGSN</sequence>
<proteinExistence type="predicted"/>
<evidence type="ECO:0000313" key="2">
    <source>
        <dbReference type="EMBL" id="RVX07562.1"/>
    </source>
</evidence>